<keyword evidence="2" id="KW-0238">DNA-binding</keyword>
<keyword evidence="3" id="KW-0804">Transcription</keyword>
<dbReference type="CDD" id="cd06170">
    <property type="entry name" value="LuxR_C_like"/>
    <property type="match status" value="1"/>
</dbReference>
<dbReference type="PROSITE" id="PS50043">
    <property type="entry name" value="HTH_LUXR_2"/>
    <property type="match status" value="1"/>
</dbReference>
<dbReference type="RefSeq" id="WP_237485115.1">
    <property type="nucleotide sequence ID" value="NZ_CAKLCM010000002.1"/>
</dbReference>
<protein>
    <recommendedName>
        <fullName evidence="4">HTH luxR-type domain-containing protein</fullName>
    </recommendedName>
</protein>
<dbReference type="PANTHER" id="PTHR44688">
    <property type="entry name" value="DNA-BINDING TRANSCRIPTIONAL ACTIVATOR DEVR_DOSR"/>
    <property type="match status" value="1"/>
</dbReference>
<keyword evidence="6" id="KW-1185">Reference proteome</keyword>
<proteinExistence type="predicted"/>
<dbReference type="InterPro" id="IPR036388">
    <property type="entry name" value="WH-like_DNA-bd_sf"/>
</dbReference>
<evidence type="ECO:0000313" key="6">
    <source>
        <dbReference type="Proteomes" id="UP000838160"/>
    </source>
</evidence>
<reference evidence="5" key="1">
    <citation type="submission" date="2021-12" db="EMBL/GenBank/DDBJ databases">
        <authorList>
            <person name="Rodrigo-Torres L."/>
            <person name="Arahal R. D."/>
            <person name="Lucena T."/>
        </authorList>
    </citation>
    <scope>NUCLEOTIDE SEQUENCE</scope>
    <source>
        <strain evidence="5">CECT 8226</strain>
    </source>
</reference>
<organism evidence="5 6">
    <name type="scientific">Vibrio hippocampi</name>
    <dbReference type="NCBI Taxonomy" id="654686"/>
    <lineage>
        <taxon>Bacteria</taxon>
        <taxon>Pseudomonadati</taxon>
        <taxon>Pseudomonadota</taxon>
        <taxon>Gammaproteobacteria</taxon>
        <taxon>Vibrionales</taxon>
        <taxon>Vibrionaceae</taxon>
        <taxon>Vibrio</taxon>
    </lineage>
</organism>
<keyword evidence="1" id="KW-0805">Transcription regulation</keyword>
<evidence type="ECO:0000256" key="1">
    <source>
        <dbReference type="ARBA" id="ARBA00023015"/>
    </source>
</evidence>
<dbReference type="Gene3D" id="1.10.10.10">
    <property type="entry name" value="Winged helix-like DNA-binding domain superfamily/Winged helix DNA-binding domain"/>
    <property type="match status" value="1"/>
</dbReference>
<feature type="domain" description="HTH luxR-type" evidence="4">
    <location>
        <begin position="148"/>
        <end position="213"/>
    </location>
</feature>
<dbReference type="SMART" id="SM00421">
    <property type="entry name" value="HTH_LUXR"/>
    <property type="match status" value="1"/>
</dbReference>
<dbReference type="Gene3D" id="3.40.50.2300">
    <property type="match status" value="1"/>
</dbReference>
<gene>
    <name evidence="5" type="ORF">VHP8226_02259</name>
</gene>
<dbReference type="InterPro" id="IPR000792">
    <property type="entry name" value="Tscrpt_reg_LuxR_C"/>
</dbReference>
<name>A0ABM8ZKC7_9VIBR</name>
<dbReference type="Pfam" id="PF00196">
    <property type="entry name" value="GerE"/>
    <property type="match status" value="1"/>
</dbReference>
<evidence type="ECO:0000256" key="3">
    <source>
        <dbReference type="ARBA" id="ARBA00023163"/>
    </source>
</evidence>
<accession>A0ABM8ZKC7</accession>
<evidence type="ECO:0000256" key="2">
    <source>
        <dbReference type="ARBA" id="ARBA00023125"/>
    </source>
</evidence>
<evidence type="ECO:0000259" key="4">
    <source>
        <dbReference type="PROSITE" id="PS50043"/>
    </source>
</evidence>
<dbReference type="InterPro" id="IPR016032">
    <property type="entry name" value="Sig_transdc_resp-reg_C-effctor"/>
</dbReference>
<dbReference type="PANTHER" id="PTHR44688:SF16">
    <property type="entry name" value="DNA-BINDING TRANSCRIPTIONAL ACTIVATOR DEVR_DOSR"/>
    <property type="match status" value="1"/>
</dbReference>
<comment type="caution">
    <text evidence="5">The sequence shown here is derived from an EMBL/GenBank/DDBJ whole genome shotgun (WGS) entry which is preliminary data.</text>
</comment>
<sequence length="214" mass="24669">MRKVNYQRIIQHITINKHSSHPLISRLSQLCASPITSIEPQDLLEALNRFQNRILLFDYEEALELFQQVEELPLINNDFETIIINVPHQLTTELLLRFGHSKGLFYRSQSQEETAQGLDDVINGELRLPNEVCRQLLYHYRHMAKSILPQTLISLSGRQIEILSILKSGATNLQIAEQLCISESTVKSHLYQIFKKLSVKSRVQAIAWANQNLL</sequence>
<dbReference type="Proteomes" id="UP000838160">
    <property type="component" value="Unassembled WGS sequence"/>
</dbReference>
<evidence type="ECO:0000313" key="5">
    <source>
        <dbReference type="EMBL" id="CAH0526883.1"/>
    </source>
</evidence>
<dbReference type="PRINTS" id="PR00038">
    <property type="entry name" value="HTHLUXR"/>
</dbReference>
<dbReference type="EMBL" id="CAKLCM010000002">
    <property type="protein sequence ID" value="CAH0526883.1"/>
    <property type="molecule type" value="Genomic_DNA"/>
</dbReference>
<dbReference type="SUPFAM" id="SSF46894">
    <property type="entry name" value="C-terminal effector domain of the bipartite response regulators"/>
    <property type="match status" value="1"/>
</dbReference>